<dbReference type="PROSITE" id="PS50850">
    <property type="entry name" value="MFS"/>
    <property type="match status" value="1"/>
</dbReference>
<accession>A0A3L6L2K9</accession>
<reference evidence="13" key="1">
    <citation type="submission" date="2018-09" db="EMBL/GenBank/DDBJ databases">
        <title>whole genome sequence of T. equiperdum IVM-t1 strain.</title>
        <authorList>
            <person name="Suganuma K."/>
        </authorList>
    </citation>
    <scope>NUCLEOTIDE SEQUENCE [LARGE SCALE GENOMIC DNA]</scope>
    <source>
        <strain evidence="13">IVM-t1</strain>
    </source>
</reference>
<feature type="transmembrane region" description="Helical" evidence="11">
    <location>
        <begin position="152"/>
        <end position="170"/>
    </location>
</feature>
<dbReference type="Proteomes" id="UP000266743">
    <property type="component" value="Chromosome 10"/>
</dbReference>
<dbReference type="PANTHER" id="PTHR23503:SF8">
    <property type="entry name" value="FACILITATED GLUCOSE TRANSPORTER PROTEIN 1"/>
    <property type="match status" value="1"/>
</dbReference>
<feature type="region of interest" description="Disordered" evidence="10">
    <location>
        <begin position="508"/>
        <end position="529"/>
    </location>
</feature>
<evidence type="ECO:0000256" key="10">
    <source>
        <dbReference type="SAM" id="MobiDB-lite"/>
    </source>
</evidence>
<comment type="similarity">
    <text evidence="2 9">Belongs to the major facilitator superfamily. Sugar transporter (TC 2.A.1.1) family.</text>
</comment>
<sequence>MTQRRDNVSHAPDAIEGPNDGAHAEDTSPGFFSLENLGVAQVQVVGGTLNGFSIGFVAVYILLYEVATNCSLFKTTEACKAVGSYGCEWKDTEVCSWKKECDSDSDGVNPCESLIGYSSLYSGIFASAMIVGSMVGSIIAGKCITMFGLKKSFIIVGVMSVVASALNHISVATNEFWVLCAGRVLMGIGLGVVCVICPMYVNENAHPKLSKVDGVLFQVFITFGIMLAAMLGLILDKTVNYDNDPDMAGRFHGFCAVSSVLSVAMFLVGMFLRESTATFAQDDDGKADGGMDPNEYGWGQMLWPLFMGAVTAGTLQLTGINAVMNYAPKITENLGMDPSLGNFLVMAWNFVTSLVAIPLASRFTMRQMFITCSFVASCMCLFLCGIPVFPGVAEEKVKNGVATTGIALFIAAFEFGVGSCFFVLAQDLFPPSFRPKGSSFVVMMQFIFNILINLLYPITTEAISGGPTGDQDKGQAVVFILFGLIGLICFVLQFFYLYPYDANQDHENDHGAEPVERIASPVDVPTPRN</sequence>
<keyword evidence="3 9" id="KW-0813">Transport</keyword>
<dbReference type="InterPro" id="IPR005828">
    <property type="entry name" value="MFS_sugar_transport-like"/>
</dbReference>
<dbReference type="CDD" id="cd17315">
    <property type="entry name" value="MFS_GLUT_like"/>
    <property type="match status" value="1"/>
</dbReference>
<comment type="subcellular location">
    <subcellularLocation>
        <location evidence="1">Membrane</location>
        <topology evidence="1">Multi-pass membrane protein</topology>
    </subcellularLocation>
</comment>
<dbReference type="NCBIfam" id="TIGR00879">
    <property type="entry name" value="SP"/>
    <property type="match status" value="1"/>
</dbReference>
<keyword evidence="6 11" id="KW-1133">Transmembrane helix</keyword>
<dbReference type="SUPFAM" id="SSF103473">
    <property type="entry name" value="MFS general substrate transporter"/>
    <property type="match status" value="1"/>
</dbReference>
<evidence type="ECO:0000256" key="9">
    <source>
        <dbReference type="RuleBase" id="RU003346"/>
    </source>
</evidence>
<evidence type="ECO:0000256" key="3">
    <source>
        <dbReference type="ARBA" id="ARBA00022448"/>
    </source>
</evidence>
<dbReference type="AlphaFoldDB" id="A0A3L6L2K9"/>
<feature type="transmembrane region" description="Helical" evidence="11">
    <location>
        <begin position="437"/>
        <end position="456"/>
    </location>
</feature>
<evidence type="ECO:0000259" key="12">
    <source>
        <dbReference type="PROSITE" id="PS50850"/>
    </source>
</evidence>
<keyword evidence="5 11" id="KW-0812">Transmembrane</keyword>
<dbReference type="PRINTS" id="PR00171">
    <property type="entry name" value="SUGRTRNSPORT"/>
</dbReference>
<dbReference type="GO" id="GO:0016020">
    <property type="term" value="C:membrane"/>
    <property type="evidence" value="ECO:0007669"/>
    <property type="project" value="UniProtKB-SubCell"/>
</dbReference>
<evidence type="ECO:0000256" key="6">
    <source>
        <dbReference type="ARBA" id="ARBA00022989"/>
    </source>
</evidence>
<feature type="region of interest" description="Disordered" evidence="10">
    <location>
        <begin position="1"/>
        <end position="22"/>
    </location>
</feature>
<gene>
    <name evidence="13" type="ORF">DPX39_100092300</name>
</gene>
<keyword evidence="4 13" id="KW-0762">Sugar transport</keyword>
<dbReference type="GO" id="GO:0015149">
    <property type="term" value="F:hexose transmembrane transporter activity"/>
    <property type="evidence" value="ECO:0007669"/>
    <property type="project" value="TreeGrafter"/>
</dbReference>
<evidence type="ECO:0000256" key="5">
    <source>
        <dbReference type="ARBA" id="ARBA00022692"/>
    </source>
</evidence>
<feature type="transmembrane region" description="Helical" evidence="11">
    <location>
        <begin position="251"/>
        <end position="272"/>
    </location>
</feature>
<evidence type="ECO:0000256" key="4">
    <source>
        <dbReference type="ARBA" id="ARBA00022597"/>
    </source>
</evidence>
<evidence type="ECO:0000313" key="13">
    <source>
        <dbReference type="EMBL" id="RHW69951.1"/>
    </source>
</evidence>
<protein>
    <submittedName>
        <fullName evidence="13">THT2A-glucose transporter</fullName>
    </submittedName>
</protein>
<feature type="transmembrane region" description="Helical" evidence="11">
    <location>
        <begin position="368"/>
        <end position="389"/>
    </location>
</feature>
<feature type="transmembrane region" description="Helical" evidence="11">
    <location>
        <begin position="301"/>
        <end position="323"/>
    </location>
</feature>
<name>A0A3L6L2K9_9TRYP</name>
<comment type="caution">
    <text evidence="13">The sequence shown here is derived from an EMBL/GenBank/DDBJ whole genome shotgun (WGS) entry which is preliminary data.</text>
</comment>
<feature type="domain" description="Major facilitator superfamily (MFS) profile" evidence="12">
    <location>
        <begin position="39"/>
        <end position="501"/>
    </location>
</feature>
<proteinExistence type="inferred from homology"/>
<evidence type="ECO:0000256" key="2">
    <source>
        <dbReference type="ARBA" id="ARBA00010992"/>
    </source>
</evidence>
<feature type="transmembrane region" description="Helical" evidence="11">
    <location>
        <begin position="120"/>
        <end position="140"/>
    </location>
</feature>
<dbReference type="InterPro" id="IPR045263">
    <property type="entry name" value="GLUT"/>
</dbReference>
<dbReference type="FunFam" id="1.20.1250.20:FF:000357">
    <property type="entry name" value="Glucose transporter, lmgt1"/>
    <property type="match status" value="1"/>
</dbReference>
<keyword evidence="7 11" id="KW-0472">Membrane</keyword>
<evidence type="ECO:0000256" key="7">
    <source>
        <dbReference type="ARBA" id="ARBA00023136"/>
    </source>
</evidence>
<feature type="transmembrane region" description="Helical" evidence="11">
    <location>
        <begin position="214"/>
        <end position="235"/>
    </location>
</feature>
<feature type="transmembrane region" description="Helical" evidence="11">
    <location>
        <begin position="343"/>
        <end position="361"/>
    </location>
</feature>
<evidence type="ECO:0000256" key="11">
    <source>
        <dbReference type="SAM" id="Phobius"/>
    </source>
</evidence>
<dbReference type="EMBL" id="QSBY01000010">
    <property type="protein sequence ID" value="RHW69951.1"/>
    <property type="molecule type" value="Genomic_DNA"/>
</dbReference>
<dbReference type="Gene3D" id="1.20.1250.20">
    <property type="entry name" value="MFS general substrate transporter like domains"/>
    <property type="match status" value="2"/>
</dbReference>
<evidence type="ECO:0000256" key="1">
    <source>
        <dbReference type="ARBA" id="ARBA00004141"/>
    </source>
</evidence>
<evidence type="ECO:0000256" key="8">
    <source>
        <dbReference type="ARBA" id="ARBA00054487"/>
    </source>
</evidence>
<dbReference type="InterPro" id="IPR036259">
    <property type="entry name" value="MFS_trans_sf"/>
</dbReference>
<feature type="transmembrane region" description="Helical" evidence="11">
    <location>
        <begin position="176"/>
        <end position="202"/>
    </location>
</feature>
<dbReference type="FunFam" id="1.20.1250.20:FF:000857">
    <property type="entry name" value="Glucose transporter 1B/1C/1D/1F/2B"/>
    <property type="match status" value="1"/>
</dbReference>
<dbReference type="InterPro" id="IPR020846">
    <property type="entry name" value="MFS_dom"/>
</dbReference>
<dbReference type="InterPro" id="IPR003663">
    <property type="entry name" value="Sugar/inositol_transpt"/>
</dbReference>
<feature type="transmembrane region" description="Helical" evidence="11">
    <location>
        <begin position="476"/>
        <end position="498"/>
    </location>
</feature>
<dbReference type="PANTHER" id="PTHR23503">
    <property type="entry name" value="SOLUTE CARRIER FAMILY 2"/>
    <property type="match status" value="1"/>
</dbReference>
<organism evidence="13">
    <name type="scientific">Trypanosoma brucei equiperdum</name>
    <dbReference type="NCBI Taxonomy" id="630700"/>
    <lineage>
        <taxon>Eukaryota</taxon>
        <taxon>Discoba</taxon>
        <taxon>Euglenozoa</taxon>
        <taxon>Kinetoplastea</taxon>
        <taxon>Metakinetoplastina</taxon>
        <taxon>Trypanosomatida</taxon>
        <taxon>Trypanosomatidae</taxon>
        <taxon>Trypanosoma</taxon>
    </lineage>
</organism>
<dbReference type="Pfam" id="PF00083">
    <property type="entry name" value="Sugar_tr"/>
    <property type="match status" value="1"/>
</dbReference>
<comment type="function">
    <text evidence="8">Facilitative glucose transporter.</text>
</comment>
<feature type="transmembrane region" description="Helical" evidence="11">
    <location>
        <begin position="401"/>
        <end position="425"/>
    </location>
</feature>